<dbReference type="PROSITE" id="PS50222">
    <property type="entry name" value="EF_HAND_2"/>
    <property type="match status" value="1"/>
</dbReference>
<dbReference type="InterPro" id="IPR011992">
    <property type="entry name" value="EF-hand-dom_pair"/>
</dbReference>
<dbReference type="Pfam" id="PF13499">
    <property type="entry name" value="EF-hand_7"/>
    <property type="match status" value="1"/>
</dbReference>
<dbReference type="Gene3D" id="1.10.238.10">
    <property type="entry name" value="EF-hand"/>
    <property type="match status" value="1"/>
</dbReference>
<dbReference type="InterPro" id="IPR002048">
    <property type="entry name" value="EF_hand_dom"/>
</dbReference>
<dbReference type="InterPro" id="IPR018247">
    <property type="entry name" value="EF_Hand_1_Ca_BS"/>
</dbReference>
<protein>
    <recommendedName>
        <fullName evidence="2">EF-hand domain-containing protein</fullName>
    </recommendedName>
</protein>
<feature type="domain" description="EF-hand" evidence="2">
    <location>
        <begin position="44"/>
        <end position="75"/>
    </location>
</feature>
<proteinExistence type="predicted"/>
<dbReference type="STRING" id="6265.A0A0B2VCG3"/>
<gene>
    <name evidence="3" type="ORF">Tcan_06323</name>
</gene>
<dbReference type="OrthoDB" id="343296at2759"/>
<organism evidence="3 4">
    <name type="scientific">Toxocara canis</name>
    <name type="common">Canine roundworm</name>
    <dbReference type="NCBI Taxonomy" id="6265"/>
    <lineage>
        <taxon>Eukaryota</taxon>
        <taxon>Metazoa</taxon>
        <taxon>Ecdysozoa</taxon>
        <taxon>Nematoda</taxon>
        <taxon>Chromadorea</taxon>
        <taxon>Rhabditida</taxon>
        <taxon>Spirurina</taxon>
        <taxon>Ascaridomorpha</taxon>
        <taxon>Ascaridoidea</taxon>
        <taxon>Toxocaridae</taxon>
        <taxon>Toxocara</taxon>
    </lineage>
</organism>
<keyword evidence="1" id="KW-0106">Calcium</keyword>
<evidence type="ECO:0000256" key="1">
    <source>
        <dbReference type="ARBA" id="ARBA00022837"/>
    </source>
</evidence>
<keyword evidence="4" id="KW-1185">Reference proteome</keyword>
<evidence type="ECO:0000313" key="3">
    <source>
        <dbReference type="EMBL" id="KHN79164.1"/>
    </source>
</evidence>
<dbReference type="SUPFAM" id="SSF47473">
    <property type="entry name" value="EF-hand"/>
    <property type="match status" value="1"/>
</dbReference>
<name>A0A0B2VCG3_TOXCA</name>
<reference evidence="3 4" key="1">
    <citation type="submission" date="2014-11" db="EMBL/GenBank/DDBJ databases">
        <title>Genetic blueprint of the zoonotic pathogen Toxocara canis.</title>
        <authorList>
            <person name="Zhu X.-Q."/>
            <person name="Korhonen P.K."/>
            <person name="Cai H."/>
            <person name="Young N.D."/>
            <person name="Nejsum P."/>
            <person name="von Samson-Himmelstjerna G."/>
            <person name="Boag P.R."/>
            <person name="Tan P."/>
            <person name="Li Q."/>
            <person name="Min J."/>
            <person name="Yang Y."/>
            <person name="Wang X."/>
            <person name="Fang X."/>
            <person name="Hall R.S."/>
            <person name="Hofmann A."/>
            <person name="Sternberg P.W."/>
            <person name="Jex A.R."/>
            <person name="Gasser R.B."/>
        </authorList>
    </citation>
    <scope>NUCLEOTIDE SEQUENCE [LARGE SCALE GENOMIC DNA]</scope>
    <source>
        <strain evidence="3">PN_DK_2014</strain>
    </source>
</reference>
<dbReference type="AlphaFoldDB" id="A0A0B2VCG3"/>
<dbReference type="CDD" id="cd00051">
    <property type="entry name" value="EFh"/>
    <property type="match status" value="1"/>
</dbReference>
<comment type="caution">
    <text evidence="3">The sequence shown here is derived from an EMBL/GenBank/DDBJ whole genome shotgun (WGS) entry which is preliminary data.</text>
</comment>
<dbReference type="Proteomes" id="UP000031036">
    <property type="component" value="Unassembled WGS sequence"/>
</dbReference>
<dbReference type="GO" id="GO:0005509">
    <property type="term" value="F:calcium ion binding"/>
    <property type="evidence" value="ECO:0007669"/>
    <property type="project" value="InterPro"/>
</dbReference>
<dbReference type="PROSITE" id="PS00018">
    <property type="entry name" value="EF_HAND_1"/>
    <property type="match status" value="1"/>
</dbReference>
<evidence type="ECO:0000259" key="2">
    <source>
        <dbReference type="PROSITE" id="PS50222"/>
    </source>
</evidence>
<sequence length="75" mass="8565">MLDLDGFPFHLVSLPVRGPKFKRAQKHCNCEELEKILSETANLSDHKAIAEMFHATDTNGDGRITFLEFVNMMKE</sequence>
<accession>A0A0B2VCG3</accession>
<evidence type="ECO:0000313" key="4">
    <source>
        <dbReference type="Proteomes" id="UP000031036"/>
    </source>
</evidence>
<dbReference type="EMBL" id="JPKZ01001944">
    <property type="protein sequence ID" value="KHN79164.1"/>
    <property type="molecule type" value="Genomic_DNA"/>
</dbReference>